<accession>A0A223SAI3</accession>
<dbReference type="Proteomes" id="UP000215005">
    <property type="component" value="Chromosome"/>
</dbReference>
<feature type="domain" description="DUF4326" evidence="1">
    <location>
        <begin position="14"/>
        <end position="98"/>
    </location>
</feature>
<protein>
    <submittedName>
        <fullName evidence="2">DUF4326 domain-containing protein</fullName>
    </submittedName>
</protein>
<proteinExistence type="predicted"/>
<evidence type="ECO:0000313" key="2">
    <source>
        <dbReference type="EMBL" id="ASU85138.1"/>
    </source>
</evidence>
<evidence type="ECO:0000259" key="1">
    <source>
        <dbReference type="Pfam" id="PF14216"/>
    </source>
</evidence>
<dbReference type="InterPro" id="IPR025475">
    <property type="entry name" value="DUF4326"/>
</dbReference>
<dbReference type="RefSeq" id="WP_017620383.1">
    <property type="nucleotide sequence ID" value="NZ_ANBG01000312.1"/>
</dbReference>
<dbReference type="EMBL" id="CP022753">
    <property type="protein sequence ID" value="ASU85138.1"/>
    <property type="molecule type" value="Genomic_DNA"/>
</dbReference>
<reference evidence="2 3" key="1">
    <citation type="submission" date="2017-08" db="EMBL/GenBank/DDBJ databases">
        <title>The complete genome sequence of Nocardiopsis gilva YIM 90087.</title>
        <authorList>
            <person name="Yin M."/>
            <person name="Tang S."/>
        </authorList>
    </citation>
    <scope>NUCLEOTIDE SEQUENCE [LARGE SCALE GENOMIC DNA]</scope>
    <source>
        <strain evidence="2 3">YIM 90087</strain>
    </source>
</reference>
<name>A0A223SAI3_9ACTN</name>
<dbReference type="OrthoDB" id="3483205at2"/>
<gene>
    <name evidence="2" type="ORF">CDO52_22180</name>
</gene>
<dbReference type="KEGG" id="ngv:CDO52_22180"/>
<organism evidence="2 3">
    <name type="scientific">Nocardiopsis gilva YIM 90087</name>
    <dbReference type="NCBI Taxonomy" id="1235441"/>
    <lineage>
        <taxon>Bacteria</taxon>
        <taxon>Bacillati</taxon>
        <taxon>Actinomycetota</taxon>
        <taxon>Actinomycetes</taxon>
        <taxon>Streptosporangiales</taxon>
        <taxon>Nocardiopsidaceae</taxon>
        <taxon>Nocardiopsis</taxon>
    </lineage>
</organism>
<dbReference type="AlphaFoldDB" id="A0A223SAI3"/>
<keyword evidence="3" id="KW-1185">Reference proteome</keyword>
<evidence type="ECO:0000313" key="3">
    <source>
        <dbReference type="Proteomes" id="UP000215005"/>
    </source>
</evidence>
<dbReference type="Pfam" id="PF14216">
    <property type="entry name" value="DUF4326"/>
    <property type="match status" value="1"/>
</dbReference>
<sequence length="109" mass="12198">MNDQPRRVRVTWRVPGGKKPASVKYVGRPTRWGNPHLLDEPCDAPQCGGAVHDRPESLRLFREHLRAHPDLVAAARRELAGWDLACYCPLDVDCHADIWLGVVNGGEQP</sequence>